<protein>
    <submittedName>
        <fullName evidence="3">PepSY domain-containing protein</fullName>
    </submittedName>
</protein>
<accession>A0ABT5IZI7</accession>
<evidence type="ECO:0000259" key="2">
    <source>
        <dbReference type="Pfam" id="PF13670"/>
    </source>
</evidence>
<evidence type="ECO:0000313" key="3">
    <source>
        <dbReference type="EMBL" id="MDC7717984.1"/>
    </source>
</evidence>
<name>A0ABT5IZI7_9NEIS</name>
<evidence type="ECO:0000313" key="4">
    <source>
        <dbReference type="Proteomes" id="UP001219956"/>
    </source>
</evidence>
<proteinExistence type="predicted"/>
<feature type="signal peptide" evidence="1">
    <location>
        <begin position="1"/>
        <end position="20"/>
    </location>
</feature>
<dbReference type="RefSeq" id="WP_227304197.1">
    <property type="nucleotide sequence ID" value="NZ_JAQQLF010000014.1"/>
</dbReference>
<feature type="domain" description="PepSY" evidence="2">
    <location>
        <begin position="5"/>
        <end position="85"/>
    </location>
</feature>
<gene>
    <name evidence="3" type="ORF">PQU95_12265</name>
</gene>
<keyword evidence="4" id="KW-1185">Reference proteome</keyword>
<dbReference type="EMBL" id="JAQQLF010000014">
    <property type="protein sequence ID" value="MDC7717984.1"/>
    <property type="molecule type" value="Genomic_DNA"/>
</dbReference>
<dbReference type="Proteomes" id="UP001219956">
    <property type="component" value="Unassembled WGS sequence"/>
</dbReference>
<organism evidence="3 4">
    <name type="scientific">Vogesella aquatica</name>
    <dbReference type="NCBI Taxonomy" id="2984206"/>
    <lineage>
        <taxon>Bacteria</taxon>
        <taxon>Pseudomonadati</taxon>
        <taxon>Pseudomonadota</taxon>
        <taxon>Betaproteobacteria</taxon>
        <taxon>Neisseriales</taxon>
        <taxon>Chromobacteriaceae</taxon>
        <taxon>Vogesella</taxon>
    </lineage>
</organism>
<feature type="chain" id="PRO_5046901869" evidence="1">
    <location>
        <begin position="21"/>
        <end position="89"/>
    </location>
</feature>
<comment type="caution">
    <text evidence="3">The sequence shown here is derived from an EMBL/GenBank/DDBJ whole genome shotgun (WGS) entry which is preliminary data.</text>
</comment>
<reference evidence="3 4" key="1">
    <citation type="submission" date="2023-01" db="EMBL/GenBank/DDBJ databases">
        <title>Novel species of the genus Vogesella isolated from rivers.</title>
        <authorList>
            <person name="Lu H."/>
        </authorList>
    </citation>
    <scope>NUCLEOTIDE SEQUENCE [LARGE SCALE GENOMIC DNA]</scope>
    <source>
        <strain evidence="3 4">DC21W</strain>
    </source>
</reference>
<keyword evidence="1" id="KW-0732">Signal</keyword>
<evidence type="ECO:0000256" key="1">
    <source>
        <dbReference type="SAM" id="SignalP"/>
    </source>
</evidence>
<sequence>MKKLFAVALIAAFASNAALAGAECKAQPKDKWQKEADFKKKLTAEGYQIKKFKVSGNCYEIYGKNKDGKKVEIYFDPVSGAPVKTDIED</sequence>
<dbReference type="Pfam" id="PF13670">
    <property type="entry name" value="PepSY_2"/>
    <property type="match status" value="1"/>
</dbReference>
<dbReference type="InterPro" id="IPR025711">
    <property type="entry name" value="PepSY"/>
</dbReference>